<comment type="caution">
    <text evidence="2">The sequence shown here is derived from an EMBL/GenBank/DDBJ whole genome shotgun (WGS) entry which is preliminary data.</text>
</comment>
<organism evidence="2 3">
    <name type="scientific">Xylaria arbuscula</name>
    <dbReference type="NCBI Taxonomy" id="114810"/>
    <lineage>
        <taxon>Eukaryota</taxon>
        <taxon>Fungi</taxon>
        <taxon>Dikarya</taxon>
        <taxon>Ascomycota</taxon>
        <taxon>Pezizomycotina</taxon>
        <taxon>Sordariomycetes</taxon>
        <taxon>Xylariomycetidae</taxon>
        <taxon>Xylariales</taxon>
        <taxon>Xylariaceae</taxon>
        <taxon>Xylaria</taxon>
    </lineage>
</organism>
<keyword evidence="3" id="KW-1185">Reference proteome</keyword>
<reference evidence="2" key="1">
    <citation type="submission" date="2022-07" db="EMBL/GenBank/DDBJ databases">
        <title>Genome Sequence of Xylaria arbuscula.</title>
        <authorList>
            <person name="Buettner E."/>
        </authorList>
    </citation>
    <scope>NUCLEOTIDE SEQUENCE</scope>
    <source>
        <strain evidence="2">VT107</strain>
    </source>
</reference>
<dbReference type="AlphaFoldDB" id="A0A9W8N9Y6"/>
<feature type="domain" description="DUF7779" evidence="1">
    <location>
        <begin position="63"/>
        <end position="140"/>
    </location>
</feature>
<protein>
    <recommendedName>
        <fullName evidence="1">DUF7779 domain-containing protein</fullName>
    </recommendedName>
</protein>
<evidence type="ECO:0000313" key="2">
    <source>
        <dbReference type="EMBL" id="KAJ3565063.1"/>
    </source>
</evidence>
<dbReference type="EMBL" id="JANPWZ010001535">
    <property type="protein sequence ID" value="KAJ3565063.1"/>
    <property type="molecule type" value="Genomic_DNA"/>
</dbReference>
<evidence type="ECO:0000313" key="3">
    <source>
        <dbReference type="Proteomes" id="UP001148614"/>
    </source>
</evidence>
<gene>
    <name evidence="2" type="ORF">NPX13_g7632</name>
</gene>
<dbReference type="SUPFAM" id="SSF48452">
    <property type="entry name" value="TPR-like"/>
    <property type="match status" value="1"/>
</dbReference>
<dbReference type="InterPro" id="IPR056681">
    <property type="entry name" value="DUF7779"/>
</dbReference>
<dbReference type="VEuPathDB" id="FungiDB:F4678DRAFT_434919"/>
<dbReference type="Pfam" id="PF25000">
    <property type="entry name" value="DUF7779"/>
    <property type="match status" value="1"/>
</dbReference>
<dbReference type="InterPro" id="IPR011990">
    <property type="entry name" value="TPR-like_helical_dom_sf"/>
</dbReference>
<evidence type="ECO:0000259" key="1">
    <source>
        <dbReference type="Pfam" id="PF25000"/>
    </source>
</evidence>
<dbReference type="Gene3D" id="1.25.40.10">
    <property type="entry name" value="Tetratricopeptide repeat domain"/>
    <property type="match status" value="1"/>
</dbReference>
<dbReference type="Proteomes" id="UP001148614">
    <property type="component" value="Unassembled WGS sequence"/>
</dbReference>
<proteinExistence type="predicted"/>
<accession>A0A9W8N9Y6</accession>
<sequence>MPTFASEKAATVASSSSQKPNIWQAALERYYDTLHKSGIKDSSVDKDLWNVEMSEDLLVAWNMALEKLSDEARTLQNILAFFDPDQILERLITDTKAELDDDKLQFLFEEFDFGDAVMELIRAALVTRIAASKALSIHPLLLYHDFPNTWAAKGPYQGHGYKSWETCSVVLVHIKWLMSLSQDHKVTPNSLDTWAELIFRAGTYLWEKEQPTLAHSFLEFGLSLNIDKNSVVAAQAFRLLGHISLDLARPRAALRAYQEALAAGQRIEKPDPPPIADVYDSIACSLTEIGDVVEATKYLERAMSIHMGHDPLKRGRTEAIRALTFLRAGDSERSLEALQTCWELQGLKQEEVEASDYPKNSGGYCSSVEDILDARRERPSPGANVPNYQHTKGALRPTWGTQGCGLDVPACAYAPGEGQARACCQASQWDHRHQRGRCGDARSFG</sequence>
<name>A0A9W8N9Y6_9PEZI</name>